<accession>A0A1W0WSX2</accession>
<feature type="transmembrane region" description="Helical" evidence="1">
    <location>
        <begin position="41"/>
        <end position="60"/>
    </location>
</feature>
<sequence length="133" mass="14919">MVEQPRKKEDETASLTLLTLFLAALAIFPLTSFLINPLVKCFAFILTVYVVVRCLCLALLETRHQNGGLAGILFGTTESLEHGDQSWTTETPEENCATHNGDLNDACRDNEPSMPICLEQHSRLRLKLKLFWA</sequence>
<feature type="transmembrane region" description="Helical" evidence="1">
    <location>
        <begin position="12"/>
        <end position="35"/>
    </location>
</feature>
<keyword evidence="1" id="KW-0472">Membrane</keyword>
<dbReference type="AlphaFoldDB" id="A0A1W0WSX2"/>
<organism evidence="2 3">
    <name type="scientific">Hypsibius exemplaris</name>
    <name type="common">Freshwater tardigrade</name>
    <dbReference type="NCBI Taxonomy" id="2072580"/>
    <lineage>
        <taxon>Eukaryota</taxon>
        <taxon>Metazoa</taxon>
        <taxon>Ecdysozoa</taxon>
        <taxon>Tardigrada</taxon>
        <taxon>Eutardigrada</taxon>
        <taxon>Parachela</taxon>
        <taxon>Hypsibioidea</taxon>
        <taxon>Hypsibiidae</taxon>
        <taxon>Hypsibius</taxon>
    </lineage>
</organism>
<keyword evidence="1" id="KW-0812">Transmembrane</keyword>
<proteinExistence type="predicted"/>
<comment type="caution">
    <text evidence="2">The sequence shown here is derived from an EMBL/GenBank/DDBJ whole genome shotgun (WGS) entry which is preliminary data.</text>
</comment>
<evidence type="ECO:0000256" key="1">
    <source>
        <dbReference type="SAM" id="Phobius"/>
    </source>
</evidence>
<protein>
    <submittedName>
        <fullName evidence="2">Uncharacterized protein</fullName>
    </submittedName>
</protein>
<reference evidence="3" key="1">
    <citation type="submission" date="2017-01" db="EMBL/GenBank/DDBJ databases">
        <title>Comparative genomics of anhydrobiosis in the tardigrade Hypsibius dujardini.</title>
        <authorList>
            <person name="Yoshida Y."/>
            <person name="Koutsovoulos G."/>
            <person name="Laetsch D."/>
            <person name="Stevens L."/>
            <person name="Kumar S."/>
            <person name="Horikawa D."/>
            <person name="Ishino K."/>
            <person name="Komine S."/>
            <person name="Tomita M."/>
            <person name="Blaxter M."/>
            <person name="Arakawa K."/>
        </authorList>
    </citation>
    <scope>NUCLEOTIDE SEQUENCE [LARGE SCALE GENOMIC DNA]</scope>
    <source>
        <strain evidence="3">Z151</strain>
    </source>
</reference>
<dbReference type="EMBL" id="MTYJ01000051">
    <property type="protein sequence ID" value="OQV18294.1"/>
    <property type="molecule type" value="Genomic_DNA"/>
</dbReference>
<evidence type="ECO:0000313" key="3">
    <source>
        <dbReference type="Proteomes" id="UP000192578"/>
    </source>
</evidence>
<keyword evidence="1" id="KW-1133">Transmembrane helix</keyword>
<gene>
    <name evidence="2" type="ORF">BV898_07688</name>
</gene>
<keyword evidence="3" id="KW-1185">Reference proteome</keyword>
<dbReference type="Proteomes" id="UP000192578">
    <property type="component" value="Unassembled WGS sequence"/>
</dbReference>
<evidence type="ECO:0000313" key="2">
    <source>
        <dbReference type="EMBL" id="OQV18294.1"/>
    </source>
</evidence>
<name>A0A1W0WSX2_HYPEX</name>